<dbReference type="InterPro" id="IPR023765">
    <property type="entry name" value="SBP_5_CS"/>
</dbReference>
<dbReference type="CDD" id="cd08500">
    <property type="entry name" value="PBP2_NikA_DppA_OppA_like_4"/>
    <property type="match status" value="1"/>
</dbReference>
<dbReference type="GO" id="GO:1904680">
    <property type="term" value="F:peptide transmembrane transporter activity"/>
    <property type="evidence" value="ECO:0007669"/>
    <property type="project" value="TreeGrafter"/>
</dbReference>
<feature type="domain" description="Solute-binding protein family 5" evidence="2">
    <location>
        <begin position="134"/>
        <end position="559"/>
    </location>
</feature>
<dbReference type="InterPro" id="IPR039424">
    <property type="entry name" value="SBP_5"/>
</dbReference>
<dbReference type="PROSITE" id="PS01040">
    <property type="entry name" value="SBP_BACTERIAL_5"/>
    <property type="match status" value="1"/>
</dbReference>
<dbReference type="SUPFAM" id="SSF53850">
    <property type="entry name" value="Periplasmic binding protein-like II"/>
    <property type="match status" value="1"/>
</dbReference>
<gene>
    <name evidence="3" type="ORF">SAMN05216298_5065</name>
</gene>
<evidence type="ECO:0000313" key="4">
    <source>
        <dbReference type="Proteomes" id="UP000198662"/>
    </source>
</evidence>
<name>A0A1G9MP07_9ACTN</name>
<organism evidence="3 4">
    <name type="scientific">Glycomyces sambucus</name>
    <dbReference type="NCBI Taxonomy" id="380244"/>
    <lineage>
        <taxon>Bacteria</taxon>
        <taxon>Bacillati</taxon>
        <taxon>Actinomycetota</taxon>
        <taxon>Actinomycetes</taxon>
        <taxon>Glycomycetales</taxon>
        <taxon>Glycomycetaceae</taxon>
        <taxon>Glycomyces</taxon>
    </lineage>
</organism>
<protein>
    <submittedName>
        <fullName evidence="3">Peptide/nickel transport system substrate-binding protein</fullName>
    </submittedName>
</protein>
<dbReference type="PANTHER" id="PTHR30290:SF62">
    <property type="entry name" value="OLIGOPEPTIDE ABC TRANSPORTER, PERIPLASMIC OLIGOPEPTIDE-BINDING PROTEIN"/>
    <property type="match status" value="1"/>
</dbReference>
<evidence type="ECO:0000259" key="2">
    <source>
        <dbReference type="Pfam" id="PF00496"/>
    </source>
</evidence>
<dbReference type="AlphaFoldDB" id="A0A1G9MP07"/>
<dbReference type="GO" id="GO:0015833">
    <property type="term" value="P:peptide transport"/>
    <property type="evidence" value="ECO:0007669"/>
    <property type="project" value="TreeGrafter"/>
</dbReference>
<comment type="subcellular location">
    <subcellularLocation>
        <location evidence="1">Cell membrane</location>
        <topology evidence="1">Lipid-anchor</topology>
    </subcellularLocation>
</comment>
<dbReference type="Gene3D" id="3.10.105.10">
    <property type="entry name" value="Dipeptide-binding Protein, Domain 3"/>
    <property type="match status" value="1"/>
</dbReference>
<dbReference type="RefSeq" id="WP_091054232.1">
    <property type="nucleotide sequence ID" value="NZ_FNGF01000009.1"/>
</dbReference>
<dbReference type="Gene3D" id="3.40.190.10">
    <property type="entry name" value="Periplasmic binding protein-like II"/>
    <property type="match status" value="1"/>
</dbReference>
<proteinExistence type="predicted"/>
<keyword evidence="4" id="KW-1185">Reference proteome</keyword>
<dbReference type="PANTHER" id="PTHR30290">
    <property type="entry name" value="PERIPLASMIC BINDING COMPONENT OF ABC TRANSPORTER"/>
    <property type="match status" value="1"/>
</dbReference>
<dbReference type="Proteomes" id="UP000198662">
    <property type="component" value="Unassembled WGS sequence"/>
</dbReference>
<reference evidence="4" key="1">
    <citation type="submission" date="2016-10" db="EMBL/GenBank/DDBJ databases">
        <authorList>
            <person name="Varghese N."/>
            <person name="Submissions S."/>
        </authorList>
    </citation>
    <scope>NUCLEOTIDE SEQUENCE [LARGE SCALE GENOMIC DNA]</scope>
    <source>
        <strain evidence="4">CGMCC 4.3147</strain>
    </source>
</reference>
<dbReference type="EMBL" id="FNGF01000009">
    <property type="protein sequence ID" value="SDL75395.1"/>
    <property type="molecule type" value="Genomic_DNA"/>
</dbReference>
<dbReference type="GO" id="GO:0005886">
    <property type="term" value="C:plasma membrane"/>
    <property type="evidence" value="ECO:0007669"/>
    <property type="project" value="UniProtKB-SubCell"/>
</dbReference>
<evidence type="ECO:0000256" key="1">
    <source>
        <dbReference type="ARBA" id="ARBA00004193"/>
    </source>
</evidence>
<accession>A0A1G9MP07</accession>
<dbReference type="InterPro" id="IPR000914">
    <property type="entry name" value="SBP_5_dom"/>
</dbReference>
<dbReference type="Pfam" id="PF00496">
    <property type="entry name" value="SBP_bac_5"/>
    <property type="match status" value="1"/>
</dbReference>
<sequence length="677" mass="74282">MSTQQPRSHPFEPSAAPALHPLLTRRGVVLAGGAALTASAAGCSFFSTDPESENGGGDKGPEAPMLAERVDAGDLPPVEERLPKEPLVVTATDEIGAYGGTWNSAITGPSDGPWLWRTVNDGHLLERSRDWTEIRMNVASAFDANADASEFTITLREGVKWSDGTPLTTADVEFAYADVNLNAELTTAMPAELSSLDGTPAELEVVDDYTFIVRFSGPKPLFRDDMAAGVSGQRFTMYPRHYLEQYHIAYNPAADDEAVAEGYDGWVSRFTALGNLWNFQWENPDLPSLLPWICKKPVSDADYALFERNPYYWKVDEDGSQLPYLDEVRFNIIADVETMFAHAVNGDYEFHSRHFNDNAHRADAVDGEEAGDYTIVDLEGTYSSDMNIAFNLNHADPAIRKIFQDKQFRIAMSHAIDRQELIDVLWNRVGEPTQAAPRPESDFYDEAFATQYTEFDPDLANQTLDAAGYALAGGVRTAADGTPLEFTASVADDALLGTVWLDALDMVKDMWAAVGVTLHVNGQPRENWQAGIDENAYDLTVWTGDGGAIDETTAVQWYMCAGPSGGALFARQWSSHYTLNGAEDAEMLEAPPAHVTAQHDLYDQFLAEADPAARAEIFTQIIAIAKEQFYAIGTVRGQGSWAVTANRLRNFGGPMPENPTYGTPGPANPEQWWLASE</sequence>
<evidence type="ECO:0000313" key="3">
    <source>
        <dbReference type="EMBL" id="SDL75395.1"/>
    </source>
</evidence>
<dbReference type="STRING" id="380244.SAMN05216298_5065"/>